<name>A0A2G5U3R9_9PELO</name>
<organism evidence="1 2">
    <name type="scientific">Caenorhabditis nigoni</name>
    <dbReference type="NCBI Taxonomy" id="1611254"/>
    <lineage>
        <taxon>Eukaryota</taxon>
        <taxon>Metazoa</taxon>
        <taxon>Ecdysozoa</taxon>
        <taxon>Nematoda</taxon>
        <taxon>Chromadorea</taxon>
        <taxon>Rhabditida</taxon>
        <taxon>Rhabditina</taxon>
        <taxon>Rhabditomorpha</taxon>
        <taxon>Rhabditoidea</taxon>
        <taxon>Rhabditidae</taxon>
        <taxon>Peloderinae</taxon>
        <taxon>Caenorhabditis</taxon>
    </lineage>
</organism>
<reference evidence="2" key="1">
    <citation type="submission" date="2017-10" db="EMBL/GenBank/DDBJ databases">
        <title>Rapid genome shrinkage in a self-fertile nematode reveals novel sperm competition proteins.</title>
        <authorList>
            <person name="Yin D."/>
            <person name="Schwarz E.M."/>
            <person name="Thomas C.G."/>
            <person name="Felde R.L."/>
            <person name="Korf I.F."/>
            <person name="Cutter A.D."/>
            <person name="Schartner C.M."/>
            <person name="Ralston E.J."/>
            <person name="Meyer B.J."/>
            <person name="Haag E.S."/>
        </authorList>
    </citation>
    <scope>NUCLEOTIDE SEQUENCE [LARGE SCALE GENOMIC DNA]</scope>
    <source>
        <strain evidence="2">JU1422</strain>
    </source>
</reference>
<comment type="caution">
    <text evidence="1">The sequence shown here is derived from an EMBL/GenBank/DDBJ whole genome shotgun (WGS) entry which is preliminary data.</text>
</comment>
<evidence type="ECO:0000313" key="1">
    <source>
        <dbReference type="EMBL" id="PIC33991.1"/>
    </source>
</evidence>
<evidence type="ECO:0000313" key="2">
    <source>
        <dbReference type="Proteomes" id="UP000230233"/>
    </source>
</evidence>
<sequence>MTTSILKMFPINFSSKFYPGAKLFKIYSRNPKNDQNTVEIDCFKTISTNSNETFSIYFSNKHEIFRFPWWFYHYDAVRRETFGYCSLNTHDRYLNLSFYRFFGMLNRMTSAVFFLKFLVFLETSKNGVVLSL</sequence>
<protein>
    <submittedName>
        <fullName evidence="1">Uncharacterized protein</fullName>
    </submittedName>
</protein>
<dbReference type="EMBL" id="PDUG01000004">
    <property type="protein sequence ID" value="PIC33991.1"/>
    <property type="molecule type" value="Genomic_DNA"/>
</dbReference>
<accession>A0A2G5U3R9</accession>
<proteinExistence type="predicted"/>
<dbReference type="Proteomes" id="UP000230233">
    <property type="component" value="Chromosome IV"/>
</dbReference>
<dbReference type="AlphaFoldDB" id="A0A2G5U3R9"/>
<keyword evidence="2" id="KW-1185">Reference proteome</keyword>
<gene>
    <name evidence="1" type="primary">Cnig_chr_IV.g13772</name>
    <name evidence="1" type="ORF">B9Z55_013772</name>
</gene>